<dbReference type="GO" id="GO:0032259">
    <property type="term" value="P:methylation"/>
    <property type="evidence" value="ECO:0007669"/>
    <property type="project" value="UniProtKB-KW"/>
</dbReference>
<dbReference type="Gene3D" id="3.30.160.70">
    <property type="entry name" value="Methylated DNA-protein cysteine methyltransferase domain"/>
    <property type="match status" value="1"/>
</dbReference>
<dbReference type="PANTHER" id="PTHR10815:SF14">
    <property type="entry name" value="BIFUNCTIONAL TRANSCRIPTIONAL ACTIVATOR_DNA REPAIR ENZYME ADA"/>
    <property type="match status" value="1"/>
</dbReference>
<dbReference type="Gene3D" id="1.10.10.10">
    <property type="entry name" value="Winged helix-like DNA-binding domain superfamily/Winged helix DNA-binding domain"/>
    <property type="match status" value="1"/>
</dbReference>
<evidence type="ECO:0000313" key="9">
    <source>
        <dbReference type="Proteomes" id="UP000199344"/>
    </source>
</evidence>
<dbReference type="PROSITE" id="PS00374">
    <property type="entry name" value="MGMT"/>
    <property type="match status" value="1"/>
</dbReference>
<reference evidence="8 9" key="1">
    <citation type="submission" date="2016-10" db="EMBL/GenBank/DDBJ databases">
        <authorList>
            <person name="de Groot N.N."/>
        </authorList>
    </citation>
    <scope>NUCLEOTIDE SEQUENCE [LARGE SCALE GENOMIC DNA]</scope>
    <source>
        <strain evidence="8 9">DSM 22220</strain>
    </source>
</reference>
<dbReference type="InterPro" id="IPR036388">
    <property type="entry name" value="WH-like_DNA-bd_sf"/>
</dbReference>
<dbReference type="NCBIfam" id="TIGR00589">
    <property type="entry name" value="ogt"/>
    <property type="match status" value="1"/>
</dbReference>
<organism evidence="8 9">
    <name type="scientific">Paracoccus isoporae</name>
    <dbReference type="NCBI Taxonomy" id="591205"/>
    <lineage>
        <taxon>Bacteria</taxon>
        <taxon>Pseudomonadati</taxon>
        <taxon>Pseudomonadota</taxon>
        <taxon>Alphaproteobacteria</taxon>
        <taxon>Rhodobacterales</taxon>
        <taxon>Paracoccaceae</taxon>
        <taxon>Paracoccus</taxon>
    </lineage>
</organism>
<accession>A0A1G7GUL2</accession>
<evidence type="ECO:0000256" key="3">
    <source>
        <dbReference type="ARBA" id="ARBA00022679"/>
    </source>
</evidence>
<dbReference type="InterPro" id="IPR014048">
    <property type="entry name" value="MethylDNA_cys_MeTrfase_DNA-bd"/>
</dbReference>
<protein>
    <submittedName>
        <fullName evidence="8">AraC family transcriptional regulator, regulatory protein of adaptative response / methylated-DNA-[protein]-cysteine methyltransferase</fullName>
    </submittedName>
</protein>
<evidence type="ECO:0000256" key="5">
    <source>
        <dbReference type="ARBA" id="ARBA00023204"/>
    </source>
</evidence>
<proteinExistence type="predicted"/>
<feature type="domain" description="Methylated-DNA-[protein]-cysteine S-methyltransferase DNA binding" evidence="7">
    <location>
        <begin position="87"/>
        <end position="164"/>
    </location>
</feature>
<keyword evidence="2 8" id="KW-0489">Methyltransferase</keyword>
<keyword evidence="4" id="KW-0227">DNA damage</keyword>
<dbReference type="PANTHER" id="PTHR10815">
    <property type="entry name" value="METHYLATED-DNA--PROTEIN-CYSTEINE METHYLTRANSFERASE"/>
    <property type="match status" value="1"/>
</dbReference>
<dbReference type="OrthoDB" id="9802228at2"/>
<dbReference type="InterPro" id="IPR001497">
    <property type="entry name" value="MethylDNA_cys_MeTrfase_AS"/>
</dbReference>
<keyword evidence="5" id="KW-0234">DNA repair</keyword>
<evidence type="ECO:0000313" key="8">
    <source>
        <dbReference type="EMBL" id="SDE91842.1"/>
    </source>
</evidence>
<dbReference type="STRING" id="591205.SAMN05421538_11510"/>
<keyword evidence="3 8" id="KW-0808">Transferase</keyword>
<sequence>MSEEISYAWGESSLGGFIVATSHAGIVALEFADNRIAVLDALMQRFSGATMEEDQSRLADLVETLSDVIDQPETVADIPLDPRGSEYERQVWQMLRDIPAGETTNYGALAAQLGTNDARDVTAAIAANGIAILIPCHRVIKKDGSISGYRWGYRRKRALLEREKADAMLHFVVR</sequence>
<dbReference type="Proteomes" id="UP000199344">
    <property type="component" value="Unassembled WGS sequence"/>
</dbReference>
<evidence type="ECO:0000256" key="4">
    <source>
        <dbReference type="ARBA" id="ARBA00022763"/>
    </source>
</evidence>
<dbReference type="SUPFAM" id="SSF53155">
    <property type="entry name" value="Methylated DNA-protein cysteine methyltransferase domain"/>
    <property type="match status" value="1"/>
</dbReference>
<gene>
    <name evidence="8" type="ORF">SAMN05421538_11510</name>
</gene>
<comment type="catalytic activity">
    <reaction evidence="1">
        <text>a 4-O-methyl-thymidine in DNA + L-cysteinyl-[protein] = a thymidine in DNA + S-methyl-L-cysteinyl-[protein]</text>
        <dbReference type="Rhea" id="RHEA:53428"/>
        <dbReference type="Rhea" id="RHEA-COMP:10131"/>
        <dbReference type="Rhea" id="RHEA-COMP:10132"/>
        <dbReference type="Rhea" id="RHEA-COMP:13555"/>
        <dbReference type="Rhea" id="RHEA-COMP:13556"/>
        <dbReference type="ChEBI" id="CHEBI:29950"/>
        <dbReference type="ChEBI" id="CHEBI:82612"/>
        <dbReference type="ChEBI" id="CHEBI:137386"/>
        <dbReference type="ChEBI" id="CHEBI:137387"/>
        <dbReference type="EC" id="2.1.1.63"/>
    </reaction>
</comment>
<dbReference type="EMBL" id="FNAH01000015">
    <property type="protein sequence ID" value="SDE91842.1"/>
    <property type="molecule type" value="Genomic_DNA"/>
</dbReference>
<evidence type="ECO:0000256" key="2">
    <source>
        <dbReference type="ARBA" id="ARBA00022603"/>
    </source>
</evidence>
<dbReference type="InterPro" id="IPR036631">
    <property type="entry name" value="MGMT_N_sf"/>
</dbReference>
<evidence type="ECO:0000259" key="7">
    <source>
        <dbReference type="Pfam" id="PF01035"/>
    </source>
</evidence>
<evidence type="ECO:0000256" key="6">
    <source>
        <dbReference type="ARBA" id="ARBA00049348"/>
    </source>
</evidence>
<dbReference type="AlphaFoldDB" id="A0A1G7GUL2"/>
<dbReference type="RefSeq" id="WP_090525503.1">
    <property type="nucleotide sequence ID" value="NZ_FNAH01000015.1"/>
</dbReference>
<evidence type="ECO:0000256" key="1">
    <source>
        <dbReference type="ARBA" id="ARBA00001286"/>
    </source>
</evidence>
<dbReference type="SUPFAM" id="SSF46767">
    <property type="entry name" value="Methylated DNA-protein cysteine methyltransferase, C-terminal domain"/>
    <property type="match status" value="1"/>
</dbReference>
<keyword evidence="9" id="KW-1185">Reference proteome</keyword>
<dbReference type="GO" id="GO:0006281">
    <property type="term" value="P:DNA repair"/>
    <property type="evidence" value="ECO:0007669"/>
    <property type="project" value="UniProtKB-KW"/>
</dbReference>
<dbReference type="GO" id="GO:0003908">
    <property type="term" value="F:methylated-DNA-[protein]-cysteine S-methyltransferase activity"/>
    <property type="evidence" value="ECO:0007669"/>
    <property type="project" value="UniProtKB-EC"/>
</dbReference>
<dbReference type="Pfam" id="PF01035">
    <property type="entry name" value="DNA_binding_1"/>
    <property type="match status" value="1"/>
</dbReference>
<name>A0A1G7GUL2_9RHOB</name>
<dbReference type="InterPro" id="IPR036217">
    <property type="entry name" value="MethylDNA_cys_MeTrfase_DNAb"/>
</dbReference>
<comment type="catalytic activity">
    <reaction evidence="6">
        <text>a 6-O-methyl-2'-deoxyguanosine in DNA + L-cysteinyl-[protein] = S-methyl-L-cysteinyl-[protein] + a 2'-deoxyguanosine in DNA</text>
        <dbReference type="Rhea" id="RHEA:24000"/>
        <dbReference type="Rhea" id="RHEA-COMP:10131"/>
        <dbReference type="Rhea" id="RHEA-COMP:10132"/>
        <dbReference type="Rhea" id="RHEA-COMP:11367"/>
        <dbReference type="Rhea" id="RHEA-COMP:11368"/>
        <dbReference type="ChEBI" id="CHEBI:29950"/>
        <dbReference type="ChEBI" id="CHEBI:82612"/>
        <dbReference type="ChEBI" id="CHEBI:85445"/>
        <dbReference type="ChEBI" id="CHEBI:85448"/>
        <dbReference type="EC" id="2.1.1.63"/>
    </reaction>
</comment>
<dbReference type="CDD" id="cd06445">
    <property type="entry name" value="ATase"/>
    <property type="match status" value="1"/>
</dbReference>